<sequence length="699" mass="76265">MKKEIQVRQHDRSDCAAACIASVCAFYGLRLPMIKIRSACGTTPDGTTMQGIVDAFGKLGMDSAGLKAKEKNAKDLSEAGKPVILHLEKKTGWLHFVVLYKTEAGLAVIMDPEDGKMHRLSLESLLEEWSGYIVAASPSPGFVKGDCRTDIRSRLKEILTSYRKELLLVLAGSAALIAAGLSISVFLQRLIDSVIPSGDPVRLTVLTVILLSLTALTCFISYMRSILLLRVSLKIDARLIISYFRKLFSLPVSFFDSMSSGELNSRVSDAYRIRSFITERLLLMAVSIITLVCAAAILASLYWKLTLTALCLTPLFVIIYKVSDRANRRLQRDIIEKNALFEQTNIGQISCARAIRYFNSGKEAAHRIENRYRQLNEALYKGGAFTSAASAASDTVGHMISVVTLVAGAFFVLSSELTVGELISFYTISTVFSSPIVMLIDSNREIAEARISAERIFDILDLPDEHSSEEHIQYEPSPGDKIEVRHLSFSFPGRDILFDDLSFEIHPGAVNLIKGPNGCGKSTLAALLMRGYSPLKGRITVGGVDISVIPPEKWRRFISIVPQKPDIFDGSILDNIIMGERDYDLKAVSAACAMAGLAGTLESMPGGVMAHTGEHACRLSGGERQKVALARALYRRPGVLILDEAASNLDSDSKSSLESTVRMLCANGITVVLISHDSGAENIADHIIDLSHTNAHSQA</sequence>
<evidence type="ECO:0000256" key="6">
    <source>
        <dbReference type="ARBA" id="ARBA00022989"/>
    </source>
</evidence>
<dbReference type="Pfam" id="PF00664">
    <property type="entry name" value="ABC_membrane"/>
    <property type="match status" value="1"/>
</dbReference>
<evidence type="ECO:0000256" key="2">
    <source>
        <dbReference type="ARBA" id="ARBA00022692"/>
    </source>
</evidence>
<dbReference type="InterPro" id="IPR003593">
    <property type="entry name" value="AAA+_ATPase"/>
</dbReference>
<proteinExistence type="predicted"/>
<dbReference type="InterPro" id="IPR017871">
    <property type="entry name" value="ABC_transporter-like_CS"/>
</dbReference>
<dbReference type="Gene3D" id="3.40.50.300">
    <property type="entry name" value="P-loop containing nucleotide triphosphate hydrolases"/>
    <property type="match status" value="1"/>
</dbReference>
<dbReference type="Pfam" id="PF00005">
    <property type="entry name" value="ABC_tran"/>
    <property type="match status" value="1"/>
</dbReference>
<reference evidence="12" key="2">
    <citation type="submission" date="2021-04" db="EMBL/GenBank/DDBJ databases">
        <authorList>
            <person name="Gilroy R."/>
        </authorList>
    </citation>
    <scope>NUCLEOTIDE SEQUENCE</scope>
    <source>
        <strain evidence="12">Gambia16-554</strain>
    </source>
</reference>
<dbReference type="PROSITE" id="PS50990">
    <property type="entry name" value="PEPTIDASE_C39"/>
    <property type="match status" value="1"/>
</dbReference>
<dbReference type="InterPro" id="IPR011527">
    <property type="entry name" value="ABC1_TM_dom"/>
</dbReference>
<evidence type="ECO:0000256" key="1">
    <source>
        <dbReference type="ARBA" id="ARBA00004651"/>
    </source>
</evidence>
<keyword evidence="7 8" id="KW-0472">Membrane</keyword>
<dbReference type="InterPro" id="IPR039421">
    <property type="entry name" value="Type_1_exporter"/>
</dbReference>
<protein>
    <submittedName>
        <fullName evidence="12">Peptidase domain-containing ABC transporter</fullName>
    </submittedName>
</protein>
<dbReference type="PANTHER" id="PTHR43394:SF1">
    <property type="entry name" value="ATP-BINDING CASSETTE SUB-FAMILY B MEMBER 10, MITOCHONDRIAL"/>
    <property type="match status" value="1"/>
</dbReference>
<dbReference type="InterPro" id="IPR036640">
    <property type="entry name" value="ABC1_TM_sf"/>
</dbReference>
<dbReference type="InterPro" id="IPR003439">
    <property type="entry name" value="ABC_transporter-like_ATP-bd"/>
</dbReference>
<dbReference type="SUPFAM" id="SSF90123">
    <property type="entry name" value="ABC transporter transmembrane region"/>
    <property type="match status" value="1"/>
</dbReference>
<feature type="domain" description="ABC transmembrane type-1" evidence="10">
    <location>
        <begin position="167"/>
        <end position="448"/>
    </location>
</feature>
<keyword evidence="2 8" id="KW-0812">Transmembrane</keyword>
<feature type="transmembrane region" description="Helical" evidence="8">
    <location>
        <begin position="203"/>
        <end position="223"/>
    </location>
</feature>
<dbReference type="GO" id="GO:0006508">
    <property type="term" value="P:proteolysis"/>
    <property type="evidence" value="ECO:0007669"/>
    <property type="project" value="InterPro"/>
</dbReference>
<dbReference type="GO" id="GO:0016887">
    <property type="term" value="F:ATP hydrolysis activity"/>
    <property type="evidence" value="ECO:0007669"/>
    <property type="project" value="InterPro"/>
</dbReference>
<dbReference type="SUPFAM" id="SSF52540">
    <property type="entry name" value="P-loop containing nucleoside triphosphate hydrolases"/>
    <property type="match status" value="1"/>
</dbReference>
<accession>A0A9D2KAP9</accession>
<keyword evidence="4" id="KW-0378">Hydrolase</keyword>
<dbReference type="PANTHER" id="PTHR43394">
    <property type="entry name" value="ATP-DEPENDENT PERMEASE MDL1, MITOCHONDRIAL"/>
    <property type="match status" value="1"/>
</dbReference>
<evidence type="ECO:0000313" key="12">
    <source>
        <dbReference type="EMBL" id="HIZ86510.1"/>
    </source>
</evidence>
<dbReference type="Gene3D" id="3.90.70.10">
    <property type="entry name" value="Cysteine proteinases"/>
    <property type="match status" value="1"/>
</dbReference>
<dbReference type="InterPro" id="IPR005074">
    <property type="entry name" value="Peptidase_C39"/>
</dbReference>
<reference evidence="12" key="1">
    <citation type="journal article" date="2021" name="PeerJ">
        <title>Extensive microbial diversity within the chicken gut microbiome revealed by metagenomics and culture.</title>
        <authorList>
            <person name="Gilroy R."/>
            <person name="Ravi A."/>
            <person name="Getino M."/>
            <person name="Pursley I."/>
            <person name="Horton D.L."/>
            <person name="Alikhan N.F."/>
            <person name="Baker D."/>
            <person name="Gharbi K."/>
            <person name="Hall N."/>
            <person name="Watson M."/>
            <person name="Adriaenssens E.M."/>
            <person name="Foster-Nyarko E."/>
            <person name="Jarju S."/>
            <person name="Secka A."/>
            <person name="Antonio M."/>
            <person name="Oren A."/>
            <person name="Chaudhuri R.R."/>
            <person name="La Ragione R."/>
            <person name="Hildebrand F."/>
            <person name="Pallen M.J."/>
        </authorList>
    </citation>
    <scope>NUCLEOTIDE SEQUENCE</scope>
    <source>
        <strain evidence="12">Gambia16-554</strain>
    </source>
</reference>
<dbReference type="Pfam" id="PF03412">
    <property type="entry name" value="Peptidase_C39"/>
    <property type="match status" value="1"/>
</dbReference>
<evidence type="ECO:0000259" key="10">
    <source>
        <dbReference type="PROSITE" id="PS50929"/>
    </source>
</evidence>
<evidence type="ECO:0000259" key="9">
    <source>
        <dbReference type="PROSITE" id="PS50893"/>
    </source>
</evidence>
<dbReference type="Gene3D" id="1.20.1560.10">
    <property type="entry name" value="ABC transporter type 1, transmembrane domain"/>
    <property type="match status" value="1"/>
</dbReference>
<keyword evidence="6 8" id="KW-1133">Transmembrane helix</keyword>
<dbReference type="PROSITE" id="PS00211">
    <property type="entry name" value="ABC_TRANSPORTER_1"/>
    <property type="match status" value="1"/>
</dbReference>
<dbReference type="EMBL" id="DXAW01000147">
    <property type="protein sequence ID" value="HIZ86510.1"/>
    <property type="molecule type" value="Genomic_DNA"/>
</dbReference>
<evidence type="ECO:0000256" key="8">
    <source>
        <dbReference type="SAM" id="Phobius"/>
    </source>
</evidence>
<evidence type="ECO:0000259" key="11">
    <source>
        <dbReference type="PROSITE" id="PS50990"/>
    </source>
</evidence>
<name>A0A9D2KAP9_9BACT</name>
<keyword evidence="5" id="KW-0067">ATP-binding</keyword>
<dbReference type="GO" id="GO:0005524">
    <property type="term" value="F:ATP binding"/>
    <property type="evidence" value="ECO:0007669"/>
    <property type="project" value="UniProtKB-KW"/>
</dbReference>
<gene>
    <name evidence="12" type="ORF">IAC04_08465</name>
</gene>
<dbReference type="GO" id="GO:0015421">
    <property type="term" value="F:ABC-type oligopeptide transporter activity"/>
    <property type="evidence" value="ECO:0007669"/>
    <property type="project" value="TreeGrafter"/>
</dbReference>
<evidence type="ECO:0000313" key="13">
    <source>
        <dbReference type="Proteomes" id="UP000824115"/>
    </source>
</evidence>
<evidence type="ECO:0000256" key="4">
    <source>
        <dbReference type="ARBA" id="ARBA00022801"/>
    </source>
</evidence>
<dbReference type="GO" id="GO:0008233">
    <property type="term" value="F:peptidase activity"/>
    <property type="evidence" value="ECO:0007669"/>
    <property type="project" value="InterPro"/>
</dbReference>
<evidence type="ECO:0000256" key="5">
    <source>
        <dbReference type="ARBA" id="ARBA00022840"/>
    </source>
</evidence>
<dbReference type="CDD" id="cd03228">
    <property type="entry name" value="ABCC_MRP_Like"/>
    <property type="match status" value="1"/>
</dbReference>
<feature type="domain" description="ABC transporter" evidence="9">
    <location>
        <begin position="482"/>
        <end position="699"/>
    </location>
</feature>
<dbReference type="InterPro" id="IPR027417">
    <property type="entry name" value="P-loop_NTPase"/>
</dbReference>
<dbReference type="PROSITE" id="PS50893">
    <property type="entry name" value="ABC_TRANSPORTER_2"/>
    <property type="match status" value="1"/>
</dbReference>
<dbReference type="AlphaFoldDB" id="A0A9D2KAP9"/>
<feature type="domain" description="Peptidase C39" evidence="11">
    <location>
        <begin position="9"/>
        <end position="136"/>
    </location>
</feature>
<dbReference type="CDD" id="cd18570">
    <property type="entry name" value="ABC_6TM_PCAT1_LagD_like"/>
    <property type="match status" value="1"/>
</dbReference>
<evidence type="ECO:0000256" key="7">
    <source>
        <dbReference type="ARBA" id="ARBA00023136"/>
    </source>
</evidence>
<organism evidence="12 13">
    <name type="scientific">Candidatus Coprenecus stercoravium</name>
    <dbReference type="NCBI Taxonomy" id="2840735"/>
    <lineage>
        <taxon>Bacteria</taxon>
        <taxon>Pseudomonadati</taxon>
        <taxon>Bacteroidota</taxon>
        <taxon>Bacteroidia</taxon>
        <taxon>Bacteroidales</taxon>
        <taxon>Rikenellaceae</taxon>
        <taxon>Rikenellaceae incertae sedis</taxon>
        <taxon>Candidatus Coprenecus</taxon>
    </lineage>
</organism>
<dbReference type="SMART" id="SM00382">
    <property type="entry name" value="AAA"/>
    <property type="match status" value="1"/>
</dbReference>
<keyword evidence="3" id="KW-0547">Nucleotide-binding</keyword>
<feature type="transmembrane region" description="Helical" evidence="8">
    <location>
        <begin position="166"/>
        <end position="191"/>
    </location>
</feature>
<evidence type="ECO:0000256" key="3">
    <source>
        <dbReference type="ARBA" id="ARBA00022741"/>
    </source>
</evidence>
<dbReference type="Proteomes" id="UP000824115">
    <property type="component" value="Unassembled WGS sequence"/>
</dbReference>
<comment type="subcellular location">
    <subcellularLocation>
        <location evidence="1">Cell membrane</location>
        <topology evidence="1">Multi-pass membrane protein</topology>
    </subcellularLocation>
</comment>
<feature type="transmembrane region" description="Helical" evidence="8">
    <location>
        <begin position="281"/>
        <end position="299"/>
    </location>
</feature>
<comment type="caution">
    <text evidence="12">The sequence shown here is derived from an EMBL/GenBank/DDBJ whole genome shotgun (WGS) entry which is preliminary data.</text>
</comment>
<dbReference type="PROSITE" id="PS50929">
    <property type="entry name" value="ABC_TM1F"/>
    <property type="match status" value="1"/>
</dbReference>
<dbReference type="GO" id="GO:0005886">
    <property type="term" value="C:plasma membrane"/>
    <property type="evidence" value="ECO:0007669"/>
    <property type="project" value="UniProtKB-SubCell"/>
</dbReference>